<sequence length="121" mass="13345">MRGVHLFESAKLWTSGHYGQPDIYFSAIVGARKSNGIGPDVARHTQSGELLSVFVTHAKIDPERTDTNPSKNSFWLEGTCPFVDVCRIGVCIRLIRSFSSVSDFGPRVLTARGKSIRQIPP</sequence>
<reference evidence="1 2" key="1">
    <citation type="submission" date="2021-06" db="EMBL/GenBank/DDBJ databases">
        <title>Caerostris extrusa draft genome.</title>
        <authorList>
            <person name="Kono N."/>
            <person name="Arakawa K."/>
        </authorList>
    </citation>
    <scope>NUCLEOTIDE SEQUENCE [LARGE SCALE GENOMIC DNA]</scope>
</reference>
<comment type="caution">
    <text evidence="1">The sequence shown here is derived from an EMBL/GenBank/DDBJ whole genome shotgun (WGS) entry which is preliminary data.</text>
</comment>
<accession>A0AAV4URK8</accession>
<evidence type="ECO:0000313" key="2">
    <source>
        <dbReference type="Proteomes" id="UP001054945"/>
    </source>
</evidence>
<proteinExistence type="predicted"/>
<evidence type="ECO:0000313" key="1">
    <source>
        <dbReference type="EMBL" id="GIY60516.1"/>
    </source>
</evidence>
<protein>
    <submittedName>
        <fullName evidence="1">Uncharacterized protein</fullName>
    </submittedName>
</protein>
<name>A0AAV4URK8_CAEEX</name>
<keyword evidence="2" id="KW-1185">Reference proteome</keyword>
<gene>
    <name evidence="1" type="ORF">CEXT_491871</name>
</gene>
<organism evidence="1 2">
    <name type="scientific">Caerostris extrusa</name>
    <name type="common">Bark spider</name>
    <name type="synonym">Caerostris bankana</name>
    <dbReference type="NCBI Taxonomy" id="172846"/>
    <lineage>
        <taxon>Eukaryota</taxon>
        <taxon>Metazoa</taxon>
        <taxon>Ecdysozoa</taxon>
        <taxon>Arthropoda</taxon>
        <taxon>Chelicerata</taxon>
        <taxon>Arachnida</taxon>
        <taxon>Araneae</taxon>
        <taxon>Araneomorphae</taxon>
        <taxon>Entelegynae</taxon>
        <taxon>Araneoidea</taxon>
        <taxon>Araneidae</taxon>
        <taxon>Caerostris</taxon>
    </lineage>
</organism>
<dbReference type="EMBL" id="BPLR01013334">
    <property type="protein sequence ID" value="GIY60516.1"/>
    <property type="molecule type" value="Genomic_DNA"/>
</dbReference>
<dbReference type="AlphaFoldDB" id="A0AAV4URK8"/>
<dbReference type="Proteomes" id="UP001054945">
    <property type="component" value="Unassembled WGS sequence"/>
</dbReference>